<feature type="transmembrane region" description="Helical" evidence="1">
    <location>
        <begin position="83"/>
        <end position="100"/>
    </location>
</feature>
<keyword evidence="4" id="KW-1185">Reference proteome</keyword>
<feature type="domain" description="DUF1468" evidence="2">
    <location>
        <begin position="16"/>
        <end position="155"/>
    </location>
</feature>
<gene>
    <name evidence="3" type="ORF">CR155_03705</name>
</gene>
<name>A0A2N4UJX8_9BURK</name>
<accession>A0A2N4UJX8</accession>
<organism evidence="3 4">
    <name type="scientific">Pollutimonas nitritireducens</name>
    <dbReference type="NCBI Taxonomy" id="2045209"/>
    <lineage>
        <taxon>Bacteria</taxon>
        <taxon>Pseudomonadati</taxon>
        <taxon>Pseudomonadota</taxon>
        <taxon>Betaproteobacteria</taxon>
        <taxon>Burkholderiales</taxon>
        <taxon>Alcaligenaceae</taxon>
        <taxon>Pollutimonas</taxon>
    </lineage>
</organism>
<evidence type="ECO:0000313" key="4">
    <source>
        <dbReference type="Proteomes" id="UP000234328"/>
    </source>
</evidence>
<sequence length="155" mass="16857">MDRAPPTLLLNGRAMLVAVAIISLCCFVWMAWLSMAFPDPFNNAEVGPARVPLIASAGGILTGLGLIVHAFRQKSNYMPPVAIRKPLGVFAALLFTILWVEAMPRMGFYFASGVVVPLIMFAGGERRPLMLVSAAVGFVVFVHLCFSFLLDIEFP</sequence>
<keyword evidence="1" id="KW-0812">Transmembrane</keyword>
<evidence type="ECO:0000256" key="1">
    <source>
        <dbReference type="SAM" id="Phobius"/>
    </source>
</evidence>
<dbReference type="EMBL" id="PDNV01000002">
    <property type="protein sequence ID" value="PLC55319.1"/>
    <property type="molecule type" value="Genomic_DNA"/>
</dbReference>
<dbReference type="Pfam" id="PF07331">
    <property type="entry name" value="TctB"/>
    <property type="match status" value="1"/>
</dbReference>
<keyword evidence="1" id="KW-1133">Transmembrane helix</keyword>
<protein>
    <recommendedName>
        <fullName evidence="2">DUF1468 domain-containing protein</fullName>
    </recommendedName>
</protein>
<keyword evidence="1" id="KW-0472">Membrane</keyword>
<evidence type="ECO:0000313" key="3">
    <source>
        <dbReference type="EMBL" id="PLC55319.1"/>
    </source>
</evidence>
<feature type="transmembrane region" description="Helical" evidence="1">
    <location>
        <begin position="106"/>
        <end position="122"/>
    </location>
</feature>
<proteinExistence type="predicted"/>
<feature type="transmembrane region" description="Helical" evidence="1">
    <location>
        <begin position="53"/>
        <end position="71"/>
    </location>
</feature>
<dbReference type="AlphaFoldDB" id="A0A2N4UJX8"/>
<dbReference type="RefSeq" id="WP_102068643.1">
    <property type="nucleotide sequence ID" value="NZ_PDNV01000002.1"/>
</dbReference>
<comment type="caution">
    <text evidence="3">The sequence shown here is derived from an EMBL/GenBank/DDBJ whole genome shotgun (WGS) entry which is preliminary data.</text>
</comment>
<dbReference type="Proteomes" id="UP000234328">
    <property type="component" value="Unassembled WGS sequence"/>
</dbReference>
<dbReference type="InterPro" id="IPR009936">
    <property type="entry name" value="DUF1468"/>
</dbReference>
<feature type="transmembrane region" description="Helical" evidence="1">
    <location>
        <begin position="129"/>
        <end position="150"/>
    </location>
</feature>
<reference evidence="3 4" key="1">
    <citation type="submission" date="2017-10" db="EMBL/GenBank/DDBJ databases">
        <title>Two draft genome sequences of Pusillimonas sp. strains isolated from a nitrate- and radionuclide-contaminated groundwater in Russia.</title>
        <authorList>
            <person name="Grouzdev D.S."/>
            <person name="Tourova T.P."/>
            <person name="Goeva M.A."/>
            <person name="Babich T.L."/>
            <person name="Sokolova D.S."/>
            <person name="Abdullin R."/>
            <person name="Poltaraus A.B."/>
            <person name="Toshchakov S.V."/>
            <person name="Nazina T.N."/>
        </authorList>
    </citation>
    <scope>NUCLEOTIDE SEQUENCE [LARGE SCALE GENOMIC DNA]</scope>
    <source>
        <strain evidence="3 4">JR1/69-2-13</strain>
    </source>
</reference>
<feature type="transmembrane region" description="Helical" evidence="1">
    <location>
        <begin position="12"/>
        <end position="33"/>
    </location>
</feature>
<evidence type="ECO:0000259" key="2">
    <source>
        <dbReference type="Pfam" id="PF07331"/>
    </source>
</evidence>